<dbReference type="SUPFAM" id="SSF54593">
    <property type="entry name" value="Glyoxalase/Bleomycin resistance protein/Dihydroxybiphenyl dioxygenase"/>
    <property type="match status" value="1"/>
</dbReference>
<sequence length="159" mass="18350">MEEKAQLEASEQHPLLRSARKIIAKFKCLDVRRTALFYVNDLHFKLGGMHTQEDETEPYMASLFIGRHADANIYFFRADNVTDQATTNVVIPKGELMISLGTKQLDDYYNLLKEEGRVNIVDPIEDKPWGYRQFEIEDLDGNKIQFFRFLEGGTPGDDD</sequence>
<dbReference type="AlphaFoldDB" id="A0AAV9XV04"/>
<evidence type="ECO:0000313" key="3">
    <source>
        <dbReference type="Proteomes" id="UP001365542"/>
    </source>
</evidence>
<feature type="domain" description="Glyoxalase/fosfomycin resistance/dioxygenase" evidence="1">
    <location>
        <begin position="30"/>
        <end position="146"/>
    </location>
</feature>
<evidence type="ECO:0000259" key="1">
    <source>
        <dbReference type="Pfam" id="PF00903"/>
    </source>
</evidence>
<dbReference type="EMBL" id="JAVHJO010000001">
    <property type="protein sequence ID" value="KAK6544762.1"/>
    <property type="molecule type" value="Genomic_DNA"/>
</dbReference>
<reference evidence="2 3" key="1">
    <citation type="submission" date="2019-10" db="EMBL/GenBank/DDBJ databases">
        <authorList>
            <person name="Palmer J.M."/>
        </authorList>
    </citation>
    <scope>NUCLEOTIDE SEQUENCE [LARGE SCALE GENOMIC DNA]</scope>
    <source>
        <strain evidence="2 3">TWF694</strain>
    </source>
</reference>
<gene>
    <name evidence="2" type="ORF">TWF694_001445</name>
</gene>
<accession>A0AAV9XV04</accession>
<keyword evidence="3" id="KW-1185">Reference proteome</keyword>
<name>A0AAV9XV04_9PEZI</name>
<dbReference type="InterPro" id="IPR004360">
    <property type="entry name" value="Glyas_Fos-R_dOase_dom"/>
</dbReference>
<dbReference type="Pfam" id="PF00903">
    <property type="entry name" value="Glyoxalase"/>
    <property type="match status" value="1"/>
</dbReference>
<dbReference type="InterPro" id="IPR029068">
    <property type="entry name" value="Glyas_Bleomycin-R_OHBP_Dase"/>
</dbReference>
<dbReference type="Gene3D" id="3.10.180.10">
    <property type="entry name" value="2,3-Dihydroxybiphenyl 1,2-Dioxygenase, domain 1"/>
    <property type="match status" value="1"/>
</dbReference>
<comment type="caution">
    <text evidence="2">The sequence shown here is derived from an EMBL/GenBank/DDBJ whole genome shotgun (WGS) entry which is preliminary data.</text>
</comment>
<proteinExistence type="predicted"/>
<organism evidence="2 3">
    <name type="scientific">Orbilia ellipsospora</name>
    <dbReference type="NCBI Taxonomy" id="2528407"/>
    <lineage>
        <taxon>Eukaryota</taxon>
        <taxon>Fungi</taxon>
        <taxon>Dikarya</taxon>
        <taxon>Ascomycota</taxon>
        <taxon>Pezizomycotina</taxon>
        <taxon>Orbiliomycetes</taxon>
        <taxon>Orbiliales</taxon>
        <taxon>Orbiliaceae</taxon>
        <taxon>Orbilia</taxon>
    </lineage>
</organism>
<protein>
    <recommendedName>
        <fullName evidence="1">Glyoxalase/fosfomycin resistance/dioxygenase domain-containing protein</fullName>
    </recommendedName>
</protein>
<dbReference type="Proteomes" id="UP001365542">
    <property type="component" value="Unassembled WGS sequence"/>
</dbReference>
<evidence type="ECO:0000313" key="2">
    <source>
        <dbReference type="EMBL" id="KAK6544762.1"/>
    </source>
</evidence>